<dbReference type="AlphaFoldDB" id="A0AAW1LCG0"/>
<feature type="region of interest" description="Disordered" evidence="1">
    <location>
        <begin position="1"/>
        <end position="128"/>
    </location>
</feature>
<keyword evidence="3" id="KW-1185">Reference proteome</keyword>
<feature type="region of interest" description="Disordered" evidence="1">
    <location>
        <begin position="197"/>
        <end position="260"/>
    </location>
</feature>
<feature type="compositionally biased region" description="Polar residues" evidence="1">
    <location>
        <begin position="199"/>
        <end position="222"/>
    </location>
</feature>
<dbReference type="EMBL" id="JASPKY010000129">
    <property type="protein sequence ID" value="KAK9731614.1"/>
    <property type="molecule type" value="Genomic_DNA"/>
</dbReference>
<feature type="region of interest" description="Disordered" evidence="1">
    <location>
        <begin position="297"/>
        <end position="320"/>
    </location>
</feature>
<proteinExistence type="predicted"/>
<comment type="caution">
    <text evidence="2">The sequence shown here is derived from an EMBL/GenBank/DDBJ whole genome shotgun (WGS) entry which is preliminary data.</text>
</comment>
<feature type="compositionally biased region" description="Basic and acidic residues" evidence="1">
    <location>
        <begin position="1"/>
        <end position="54"/>
    </location>
</feature>
<evidence type="ECO:0008006" key="4">
    <source>
        <dbReference type="Google" id="ProtNLM"/>
    </source>
</evidence>
<dbReference type="Proteomes" id="UP001458880">
    <property type="component" value="Unassembled WGS sequence"/>
</dbReference>
<name>A0AAW1LCG0_POPJA</name>
<accession>A0AAW1LCG0</accession>
<organism evidence="2 3">
    <name type="scientific">Popillia japonica</name>
    <name type="common">Japanese beetle</name>
    <dbReference type="NCBI Taxonomy" id="7064"/>
    <lineage>
        <taxon>Eukaryota</taxon>
        <taxon>Metazoa</taxon>
        <taxon>Ecdysozoa</taxon>
        <taxon>Arthropoda</taxon>
        <taxon>Hexapoda</taxon>
        <taxon>Insecta</taxon>
        <taxon>Pterygota</taxon>
        <taxon>Neoptera</taxon>
        <taxon>Endopterygota</taxon>
        <taxon>Coleoptera</taxon>
        <taxon>Polyphaga</taxon>
        <taxon>Scarabaeiformia</taxon>
        <taxon>Scarabaeidae</taxon>
        <taxon>Rutelinae</taxon>
        <taxon>Popillia</taxon>
    </lineage>
</organism>
<feature type="compositionally biased region" description="Polar residues" evidence="1">
    <location>
        <begin position="239"/>
        <end position="250"/>
    </location>
</feature>
<feature type="compositionally biased region" description="Polar residues" evidence="1">
    <location>
        <begin position="308"/>
        <end position="320"/>
    </location>
</feature>
<gene>
    <name evidence="2" type="ORF">QE152_g13468</name>
</gene>
<evidence type="ECO:0000313" key="2">
    <source>
        <dbReference type="EMBL" id="KAK9731614.1"/>
    </source>
</evidence>
<evidence type="ECO:0000256" key="1">
    <source>
        <dbReference type="SAM" id="MobiDB-lite"/>
    </source>
</evidence>
<feature type="compositionally biased region" description="Basic residues" evidence="1">
    <location>
        <begin position="56"/>
        <end position="83"/>
    </location>
</feature>
<protein>
    <recommendedName>
        <fullName evidence="4">Serine/arginine repetitive matrix protein 2-like</fullName>
    </recommendedName>
</protein>
<feature type="compositionally biased region" description="Basic and acidic residues" evidence="1">
    <location>
        <begin position="223"/>
        <end position="235"/>
    </location>
</feature>
<feature type="compositionally biased region" description="Basic residues" evidence="1">
    <location>
        <begin position="107"/>
        <end position="123"/>
    </location>
</feature>
<evidence type="ECO:0000313" key="3">
    <source>
        <dbReference type="Proteomes" id="UP001458880"/>
    </source>
</evidence>
<sequence>MGSKQVGKDSIQKRDKQSGHNEGKRNGQDFLDELQRKSSDRCHDRPPQRFENTRSRSPRRIRWSPPRRRSRSPRSHRSPRRMSRSPIRNNRPLRRISRSPGGFSRSSGRRFSRSPRRGSRSPRRIGISPELSFSLTNRSLSPFRRRSSRSPLDDRRRHNVSEVYLRSRSPSVEILNDSRKNIMTMKANVVETGLAPLGTETNSDLMTKCQTKSSSNESSKTLEINKERKTNESRKNKGNRSPTRSSTNVKYSPPRKVISPEPKKYRNVLEEIEDTFASKEVPLQKIDVVDTSLGSVEQESTNVREKNVQVTNDQASSLRPNPVNIATTLQHTTQVVSRIPALPVTQRESSVGAVLQNKDDTIMTPKLLGDAKKSTGDNAQLNLNLTDNRKTIQNKISVISHCQNAIKLLSRDRKDGRFRIKEPSENREEIIDLKGISPLKQIHIVRFQYTSKSRAAQSDDTSILINKLLSKVTKEPVTGCEVIDLCESPANTSQEKQNPPTCESLMALNTMEVQKSPQPKELVPKIEANLTQKIAVDVVSIAIQTEDSPCDECQKRKHILRDNMYTQTNEMLCFDVGCQINVNELLQQRKQSVMSERFNLSPILIDHENFKKPRFSGPFSQDIEKRIQDDRSYTGSSLGSKRPGASAFFDVDLCGNRSAESNRYENATSSESKLFSRDRPQISRPLLGKSLPFSNFDPKLNFDASFGRWTKKY</sequence>
<reference evidence="2 3" key="1">
    <citation type="journal article" date="2024" name="BMC Genomics">
        <title>De novo assembly and annotation of Popillia japonica's genome with initial clues to its potential as an invasive pest.</title>
        <authorList>
            <person name="Cucini C."/>
            <person name="Boschi S."/>
            <person name="Funari R."/>
            <person name="Cardaioli E."/>
            <person name="Iannotti N."/>
            <person name="Marturano G."/>
            <person name="Paoli F."/>
            <person name="Bruttini M."/>
            <person name="Carapelli A."/>
            <person name="Frati F."/>
            <person name="Nardi F."/>
        </authorList>
    </citation>
    <scope>NUCLEOTIDE SEQUENCE [LARGE SCALE GENOMIC DNA]</scope>
    <source>
        <strain evidence="2">DMR45628</strain>
    </source>
</reference>